<feature type="domain" description="Helix-turn-helix" evidence="2">
    <location>
        <begin position="80"/>
        <end position="118"/>
    </location>
</feature>
<dbReference type="OrthoDB" id="5525028at2"/>
<evidence type="ECO:0000313" key="4">
    <source>
        <dbReference type="Proteomes" id="UP000001935"/>
    </source>
</evidence>
<dbReference type="NCBIfam" id="TIGR01764">
    <property type="entry name" value="excise"/>
    <property type="match status" value="1"/>
</dbReference>
<dbReference type="Proteomes" id="UP000001935">
    <property type="component" value="Chromosome"/>
</dbReference>
<dbReference type="KEGG" id="ade:Adeh_3222"/>
<protein>
    <recommendedName>
        <fullName evidence="2">Helix-turn-helix domain-containing protein</fullName>
    </recommendedName>
</protein>
<feature type="region of interest" description="Disordered" evidence="1">
    <location>
        <begin position="1"/>
        <end position="65"/>
    </location>
</feature>
<evidence type="ECO:0000313" key="3">
    <source>
        <dbReference type="EMBL" id="ABC82990.1"/>
    </source>
</evidence>
<dbReference type="InterPro" id="IPR041657">
    <property type="entry name" value="HTH_17"/>
</dbReference>
<reference evidence="3 4" key="1">
    <citation type="submission" date="2006-01" db="EMBL/GenBank/DDBJ databases">
        <title>Complete sequence of Anaeromyxobacter dehalogenans 2CP-C.</title>
        <authorList>
            <consortium name="US DOE Joint Genome Institute"/>
            <person name="Copeland A."/>
            <person name="Lucas S."/>
            <person name="Lapidus A."/>
            <person name="Barry K."/>
            <person name="Detter J.C."/>
            <person name="Glavina T."/>
            <person name="Hammon N."/>
            <person name="Israni S."/>
            <person name="Pitluck S."/>
            <person name="Brettin T."/>
            <person name="Bruce D."/>
            <person name="Han C."/>
            <person name="Tapia R."/>
            <person name="Gilna P."/>
            <person name="Kiss H."/>
            <person name="Schmutz J."/>
            <person name="Larimer F."/>
            <person name="Land M."/>
            <person name="Kyrpides N."/>
            <person name="Anderson I."/>
            <person name="Sanford R.A."/>
            <person name="Ritalahti K.M."/>
            <person name="Thomas H.S."/>
            <person name="Kirby J.R."/>
            <person name="Zhulin I.B."/>
            <person name="Loeffler F.E."/>
            <person name="Richardson P."/>
        </authorList>
    </citation>
    <scope>NUCLEOTIDE SEQUENCE [LARGE SCALE GENOMIC DNA]</scope>
    <source>
        <strain evidence="3 4">2CP-C</strain>
    </source>
</reference>
<sequence>MSNPAALIESGRQDLNLRPLGPEGSPPGSDTVGSDPTAPDVPETAEDGCGERSDTDRVSRPRPAASVTFQAQRTLGATRLLTVREVAERLRVCRATVYRLVAKGALASIRVSSGAIRIVAAS</sequence>
<organism evidence="3 4">
    <name type="scientific">Anaeromyxobacter dehalogenans (strain 2CP-C)</name>
    <dbReference type="NCBI Taxonomy" id="290397"/>
    <lineage>
        <taxon>Bacteria</taxon>
        <taxon>Pseudomonadati</taxon>
        <taxon>Myxococcota</taxon>
        <taxon>Myxococcia</taxon>
        <taxon>Myxococcales</taxon>
        <taxon>Cystobacterineae</taxon>
        <taxon>Anaeromyxobacteraceae</taxon>
        <taxon>Anaeromyxobacter</taxon>
    </lineage>
</organism>
<dbReference type="AlphaFoldDB" id="Q2IEI0"/>
<dbReference type="HOGENOM" id="CLU_2021891_0_0_7"/>
<proteinExistence type="predicted"/>
<name>Q2IEI0_ANADE</name>
<evidence type="ECO:0000259" key="2">
    <source>
        <dbReference type="Pfam" id="PF12728"/>
    </source>
</evidence>
<gene>
    <name evidence="3" type="ordered locus">Adeh_3222</name>
</gene>
<dbReference type="GO" id="GO:0003677">
    <property type="term" value="F:DNA binding"/>
    <property type="evidence" value="ECO:0007669"/>
    <property type="project" value="InterPro"/>
</dbReference>
<accession>Q2IEI0</accession>
<dbReference type="Pfam" id="PF12728">
    <property type="entry name" value="HTH_17"/>
    <property type="match status" value="1"/>
</dbReference>
<dbReference type="RefSeq" id="WP_011422272.1">
    <property type="nucleotide sequence ID" value="NC_007760.1"/>
</dbReference>
<feature type="compositionally biased region" description="Basic and acidic residues" evidence="1">
    <location>
        <begin position="49"/>
        <end position="59"/>
    </location>
</feature>
<dbReference type="InterPro" id="IPR010093">
    <property type="entry name" value="SinI_DNA-bd"/>
</dbReference>
<evidence type="ECO:0000256" key="1">
    <source>
        <dbReference type="SAM" id="MobiDB-lite"/>
    </source>
</evidence>
<dbReference type="EMBL" id="CP000251">
    <property type="protein sequence ID" value="ABC82990.1"/>
    <property type="molecule type" value="Genomic_DNA"/>
</dbReference>